<dbReference type="InterPro" id="IPR003661">
    <property type="entry name" value="HisK_dim/P_dom"/>
</dbReference>
<dbReference type="InterPro" id="IPR011006">
    <property type="entry name" value="CheY-like_superfamily"/>
</dbReference>
<dbReference type="InterPro" id="IPR003594">
    <property type="entry name" value="HATPase_dom"/>
</dbReference>
<gene>
    <name evidence="22" type="ORF">SAMN05216262_11144</name>
</gene>
<dbReference type="Pfam" id="PF01627">
    <property type="entry name" value="Hpt"/>
    <property type="match status" value="1"/>
</dbReference>
<comment type="subcellular location">
    <subcellularLocation>
        <location evidence="2">Cell inner membrane</location>
        <topology evidence="2">Multi-pass membrane protein</topology>
    </subcellularLocation>
</comment>
<dbReference type="Gene3D" id="1.25.40.10">
    <property type="entry name" value="Tetratricopeptide repeat domain"/>
    <property type="match status" value="1"/>
</dbReference>
<dbReference type="GO" id="GO:0005886">
    <property type="term" value="C:plasma membrane"/>
    <property type="evidence" value="ECO:0007669"/>
    <property type="project" value="UniProtKB-SubCell"/>
</dbReference>
<keyword evidence="6 15" id="KW-0597">Phosphoprotein</keyword>
<evidence type="ECO:0000256" key="10">
    <source>
        <dbReference type="ARBA" id="ARBA00022840"/>
    </source>
</evidence>
<feature type="signal peptide" evidence="18">
    <location>
        <begin position="1"/>
        <end position="19"/>
    </location>
</feature>
<dbReference type="InterPro" id="IPR011990">
    <property type="entry name" value="TPR-like_helical_dom_sf"/>
</dbReference>
<evidence type="ECO:0000256" key="18">
    <source>
        <dbReference type="SAM" id="SignalP"/>
    </source>
</evidence>
<name>A0A1H7QC15_9GAMM</name>
<evidence type="ECO:0000256" key="14">
    <source>
        <dbReference type="PROSITE-ProRule" id="PRU00110"/>
    </source>
</evidence>
<dbReference type="SUPFAM" id="SSF48452">
    <property type="entry name" value="TPR-like"/>
    <property type="match status" value="2"/>
</dbReference>
<evidence type="ECO:0000313" key="22">
    <source>
        <dbReference type="EMBL" id="SEL45204.1"/>
    </source>
</evidence>
<evidence type="ECO:0000256" key="6">
    <source>
        <dbReference type="ARBA" id="ARBA00022553"/>
    </source>
</evidence>
<dbReference type="SUPFAM" id="SSF47384">
    <property type="entry name" value="Homodimeric domain of signal transducing histidine kinase"/>
    <property type="match status" value="1"/>
</dbReference>
<dbReference type="InterPro" id="IPR036641">
    <property type="entry name" value="HPT_dom_sf"/>
</dbReference>
<evidence type="ECO:0000256" key="17">
    <source>
        <dbReference type="SAM" id="Coils"/>
    </source>
</evidence>
<dbReference type="SMART" id="SM00387">
    <property type="entry name" value="HATPase_c"/>
    <property type="match status" value="1"/>
</dbReference>
<dbReference type="Gene3D" id="1.20.120.160">
    <property type="entry name" value="HPT domain"/>
    <property type="match status" value="1"/>
</dbReference>
<keyword evidence="7" id="KW-0808">Transferase</keyword>
<dbReference type="Pfam" id="PF00072">
    <property type="entry name" value="Response_reg"/>
    <property type="match status" value="1"/>
</dbReference>
<feature type="domain" description="Response regulatory" evidence="20">
    <location>
        <begin position="732"/>
        <end position="846"/>
    </location>
</feature>
<evidence type="ECO:0000256" key="8">
    <source>
        <dbReference type="ARBA" id="ARBA00022692"/>
    </source>
</evidence>
<dbReference type="PROSITE" id="PS50894">
    <property type="entry name" value="HPT"/>
    <property type="match status" value="1"/>
</dbReference>
<dbReference type="Gene3D" id="3.30.565.10">
    <property type="entry name" value="Histidine kinase-like ATPase, C-terminal domain"/>
    <property type="match status" value="1"/>
</dbReference>
<keyword evidence="11" id="KW-1133">Transmembrane helix</keyword>
<evidence type="ECO:0000256" key="7">
    <source>
        <dbReference type="ARBA" id="ARBA00022679"/>
    </source>
</evidence>
<evidence type="ECO:0000256" key="3">
    <source>
        <dbReference type="ARBA" id="ARBA00012438"/>
    </source>
</evidence>
<feature type="domain" description="Histidine kinase" evidence="19">
    <location>
        <begin position="487"/>
        <end position="704"/>
    </location>
</feature>
<feature type="coiled-coil region" evidence="17">
    <location>
        <begin position="391"/>
        <end position="427"/>
    </location>
</feature>
<evidence type="ECO:0000256" key="11">
    <source>
        <dbReference type="ARBA" id="ARBA00022989"/>
    </source>
</evidence>
<dbReference type="GO" id="GO:0000155">
    <property type="term" value="F:phosphorelay sensor kinase activity"/>
    <property type="evidence" value="ECO:0007669"/>
    <property type="project" value="InterPro"/>
</dbReference>
<feature type="repeat" description="TPR" evidence="16">
    <location>
        <begin position="151"/>
        <end position="184"/>
    </location>
</feature>
<dbReference type="InterPro" id="IPR036097">
    <property type="entry name" value="HisK_dim/P_sf"/>
</dbReference>
<protein>
    <recommendedName>
        <fullName evidence="3">histidine kinase</fullName>
        <ecNumber evidence="3">2.7.13.3</ecNumber>
    </recommendedName>
</protein>
<dbReference type="Proteomes" id="UP000199297">
    <property type="component" value="Unassembled WGS sequence"/>
</dbReference>
<dbReference type="PANTHER" id="PTHR43047">
    <property type="entry name" value="TWO-COMPONENT HISTIDINE PROTEIN KINASE"/>
    <property type="match status" value="1"/>
</dbReference>
<evidence type="ECO:0000259" key="19">
    <source>
        <dbReference type="PROSITE" id="PS50109"/>
    </source>
</evidence>
<dbReference type="Pfam" id="PF14938">
    <property type="entry name" value="SNAP"/>
    <property type="match status" value="1"/>
</dbReference>
<keyword evidence="5" id="KW-0997">Cell inner membrane</keyword>
<dbReference type="PROSITE" id="PS50005">
    <property type="entry name" value="TPR"/>
    <property type="match status" value="1"/>
</dbReference>
<dbReference type="InterPro" id="IPR008207">
    <property type="entry name" value="Sig_transdc_His_kin_Hpt_dom"/>
</dbReference>
<dbReference type="EMBL" id="FOBI01000011">
    <property type="protein sequence ID" value="SEL45204.1"/>
    <property type="molecule type" value="Genomic_DNA"/>
</dbReference>
<sequence>MAGVKSVLFSLLLITQLSASFAVRSENTYQFNDNNVAQRLSVLEGMEDKNQALALVAKLRTSGDFYALDKLSILATESKLYHQLGQLDKAIALAQQQQSLANELGYKKLEANAYKLIGVYAYYQGNNRLALQSYQRALAYYLKVNEPIAQANLYNNIALVHAKTGQLESALLSYQQAQPLYQNHGSLQDQTDLELNVANLYLQLRRYERAITKYFDVIEKTKELGHMKGLAMAHAGLGNAYKYTSDYQQAEHYMLLALNYYRDSKNDYFTAAMLHNLAELNNLMSNIEAAITYAQEAIRLSIAQEHNIAYVGSLYSLAKAYFFQGKHALALNYLEQSSDMVKQMQYKEQQMYNFLLRALILAAQNKTFQAVQAQQQFLQLHIEMANNELNTKLALFDAEQLQQEVQQLKQQKRVQELETQRASQERNFIIIVVLAMLLIVFLIARREIERRSKHELELKVKQRTTELELIMQELQNANQIKSQFLANMSHEIRTPLTTVIGQAEAIISGDIDEHYIHKEVEIIHGNSLHLLELTNNILDLSKIEANKIELELKKQDLHDILQELANIFSIQAKKKGLTFEIIHALTRPFLIEIDGFRVKQILINLCANAIKFTAKGHVELKITQSDHHLDFKITDSGIGMSSSQLQHLFESFTQGDSSKSRRFGGTGLGLCLSDQLAKIMGAKITVESELNQGSVFVFSLPCKFSADQVAKQSKVLAENADNQQHQKPLQGTILLAEDHDDNRRLIARLLSSLGLEVLTARNGLEALALLEQHQVTLVLMDIQMPEMDGIEAFKVLRQRGYEIPVVALTANAMSHEISQYLALGFNGHLSKPIERQIFVATISQYYDGSVSLAQANEHFEQLDMTDLKQEFLSNLALEQQDLILHINNSAWQKLANLAHRIAGAAQMFGFAELSQHALSLEMAIKNNETLTINNHTQQLLNEIDQVLW</sequence>
<feature type="domain" description="HPt" evidence="21">
    <location>
        <begin position="860"/>
        <end position="948"/>
    </location>
</feature>
<dbReference type="InterPro" id="IPR001789">
    <property type="entry name" value="Sig_transdc_resp-reg_receiver"/>
</dbReference>
<dbReference type="CDD" id="cd00082">
    <property type="entry name" value="HisKA"/>
    <property type="match status" value="1"/>
</dbReference>
<dbReference type="STRING" id="641665.GCA_002104455_00901"/>
<keyword evidence="4" id="KW-1003">Cell membrane</keyword>
<dbReference type="PROSITE" id="PS50109">
    <property type="entry name" value="HIS_KIN"/>
    <property type="match status" value="1"/>
</dbReference>
<dbReference type="SUPFAM" id="SSF47226">
    <property type="entry name" value="Histidine-containing phosphotransfer domain, HPT domain"/>
    <property type="match status" value="1"/>
</dbReference>
<dbReference type="OrthoDB" id="9810730at2"/>
<dbReference type="Gene3D" id="3.40.50.2300">
    <property type="match status" value="1"/>
</dbReference>
<dbReference type="AlphaFoldDB" id="A0A1H7QC15"/>
<keyword evidence="10" id="KW-0547">Nucleotide-binding</keyword>
<dbReference type="PANTHER" id="PTHR43047:SF78">
    <property type="entry name" value="SENSORY_REGULATORY PROTEIN RPFC"/>
    <property type="match status" value="1"/>
</dbReference>
<feature type="modified residue" description="4-aspartylphosphate" evidence="15">
    <location>
        <position position="781"/>
    </location>
</feature>
<dbReference type="CDD" id="cd16922">
    <property type="entry name" value="HATPase_EvgS-ArcB-TorS-like"/>
    <property type="match status" value="1"/>
</dbReference>
<feature type="modified residue" description="Phosphohistidine" evidence="14">
    <location>
        <position position="899"/>
    </location>
</feature>
<dbReference type="InterPro" id="IPR005467">
    <property type="entry name" value="His_kinase_dom"/>
</dbReference>
<keyword evidence="16" id="KW-0802">TPR repeat</keyword>
<dbReference type="Pfam" id="PF02518">
    <property type="entry name" value="HATPase_c"/>
    <property type="match status" value="1"/>
</dbReference>
<evidence type="ECO:0000256" key="12">
    <source>
        <dbReference type="ARBA" id="ARBA00023012"/>
    </source>
</evidence>
<organism evidence="22 23">
    <name type="scientific">Colwellia chukchiensis</name>
    <dbReference type="NCBI Taxonomy" id="641665"/>
    <lineage>
        <taxon>Bacteria</taxon>
        <taxon>Pseudomonadati</taxon>
        <taxon>Pseudomonadota</taxon>
        <taxon>Gammaproteobacteria</taxon>
        <taxon>Alteromonadales</taxon>
        <taxon>Colwelliaceae</taxon>
        <taxon>Colwellia</taxon>
    </lineage>
</organism>
<comment type="catalytic activity">
    <reaction evidence="1">
        <text>ATP + protein L-histidine = ADP + protein N-phospho-L-histidine.</text>
        <dbReference type="EC" id="2.7.13.3"/>
    </reaction>
</comment>
<dbReference type="Pfam" id="PF13424">
    <property type="entry name" value="TPR_12"/>
    <property type="match status" value="1"/>
</dbReference>
<evidence type="ECO:0000256" key="5">
    <source>
        <dbReference type="ARBA" id="ARBA00022519"/>
    </source>
</evidence>
<dbReference type="SMART" id="SM00388">
    <property type="entry name" value="HisKA"/>
    <property type="match status" value="1"/>
</dbReference>
<dbReference type="InterPro" id="IPR036890">
    <property type="entry name" value="HATPase_C_sf"/>
</dbReference>
<evidence type="ECO:0000259" key="20">
    <source>
        <dbReference type="PROSITE" id="PS50110"/>
    </source>
</evidence>
<dbReference type="RefSeq" id="WP_085285291.1">
    <property type="nucleotide sequence ID" value="NZ_FOBI01000011.1"/>
</dbReference>
<feature type="chain" id="PRO_5011766027" description="histidine kinase" evidence="18">
    <location>
        <begin position="20"/>
        <end position="948"/>
    </location>
</feature>
<evidence type="ECO:0000256" key="1">
    <source>
        <dbReference type="ARBA" id="ARBA00000085"/>
    </source>
</evidence>
<dbReference type="SMART" id="SM00448">
    <property type="entry name" value="REC"/>
    <property type="match status" value="1"/>
</dbReference>
<dbReference type="SMART" id="SM00028">
    <property type="entry name" value="TPR"/>
    <property type="match status" value="7"/>
</dbReference>
<keyword evidence="13" id="KW-0472">Membrane</keyword>
<dbReference type="FunFam" id="3.30.565.10:FF:000010">
    <property type="entry name" value="Sensor histidine kinase RcsC"/>
    <property type="match status" value="1"/>
</dbReference>
<accession>A0A1H7QC15</accession>
<evidence type="ECO:0000256" key="13">
    <source>
        <dbReference type="ARBA" id="ARBA00023136"/>
    </source>
</evidence>
<evidence type="ECO:0000256" key="9">
    <source>
        <dbReference type="ARBA" id="ARBA00022777"/>
    </source>
</evidence>
<evidence type="ECO:0000256" key="2">
    <source>
        <dbReference type="ARBA" id="ARBA00004429"/>
    </source>
</evidence>
<dbReference type="PRINTS" id="PR00344">
    <property type="entry name" value="BCTRLSENSOR"/>
</dbReference>
<dbReference type="InterPro" id="IPR019734">
    <property type="entry name" value="TPR_rpt"/>
</dbReference>
<keyword evidence="9 22" id="KW-0418">Kinase</keyword>
<proteinExistence type="predicted"/>
<dbReference type="InterPro" id="IPR004358">
    <property type="entry name" value="Sig_transdc_His_kin-like_C"/>
</dbReference>
<evidence type="ECO:0000256" key="16">
    <source>
        <dbReference type="PROSITE-ProRule" id="PRU00339"/>
    </source>
</evidence>
<evidence type="ECO:0000259" key="21">
    <source>
        <dbReference type="PROSITE" id="PS50894"/>
    </source>
</evidence>
<evidence type="ECO:0000313" key="23">
    <source>
        <dbReference type="Proteomes" id="UP000199297"/>
    </source>
</evidence>
<keyword evidence="8" id="KW-0812">Transmembrane</keyword>
<keyword evidence="18" id="KW-0732">Signal</keyword>
<keyword evidence="12" id="KW-0902">Two-component regulatory system</keyword>
<dbReference type="CDD" id="cd17546">
    <property type="entry name" value="REC_hyHK_CKI1_RcsC-like"/>
    <property type="match status" value="1"/>
</dbReference>
<evidence type="ECO:0000256" key="15">
    <source>
        <dbReference type="PROSITE-ProRule" id="PRU00169"/>
    </source>
</evidence>
<dbReference type="SUPFAM" id="SSF52172">
    <property type="entry name" value="CheY-like"/>
    <property type="match status" value="1"/>
</dbReference>
<dbReference type="Gene3D" id="1.10.287.130">
    <property type="match status" value="1"/>
</dbReference>
<keyword evidence="17" id="KW-0175">Coiled coil</keyword>
<keyword evidence="23" id="KW-1185">Reference proteome</keyword>
<reference evidence="23" key="1">
    <citation type="submission" date="2016-10" db="EMBL/GenBank/DDBJ databases">
        <authorList>
            <person name="Varghese N."/>
            <person name="Submissions S."/>
        </authorList>
    </citation>
    <scope>NUCLEOTIDE SEQUENCE [LARGE SCALE GENOMIC DNA]</scope>
    <source>
        <strain evidence="23">CGMCC 1.9127</strain>
    </source>
</reference>
<dbReference type="Pfam" id="PF00512">
    <property type="entry name" value="HisKA"/>
    <property type="match status" value="1"/>
</dbReference>
<keyword evidence="10" id="KW-0067">ATP-binding</keyword>
<dbReference type="PROSITE" id="PS50110">
    <property type="entry name" value="RESPONSE_REGULATORY"/>
    <property type="match status" value="1"/>
</dbReference>
<evidence type="ECO:0000256" key="4">
    <source>
        <dbReference type="ARBA" id="ARBA00022475"/>
    </source>
</evidence>
<dbReference type="SUPFAM" id="SSF55874">
    <property type="entry name" value="ATPase domain of HSP90 chaperone/DNA topoisomerase II/histidine kinase"/>
    <property type="match status" value="1"/>
</dbReference>
<dbReference type="EC" id="2.7.13.3" evidence="3"/>